<feature type="compositionally biased region" description="Basic and acidic residues" evidence="9">
    <location>
        <begin position="354"/>
        <end position="372"/>
    </location>
</feature>
<dbReference type="Gene3D" id="3.30.460.10">
    <property type="entry name" value="Beta Polymerase, domain 2"/>
    <property type="match status" value="1"/>
</dbReference>
<comment type="subcellular location">
    <subcellularLocation>
        <location evidence="2 8">Mitochondrion inner membrane</location>
        <topology evidence="2 8">Peripheral membrane protein</topology>
        <orientation evidence="2 8">Matrix side</orientation>
    </subcellularLocation>
</comment>
<keyword evidence="7 8" id="KW-0472">Membrane</keyword>
<evidence type="ECO:0000256" key="4">
    <source>
        <dbReference type="ARBA" id="ARBA00022792"/>
    </source>
</evidence>
<dbReference type="FunFam" id="3.30.460.10:FF:000044">
    <property type="entry name" value="ATPase synthesis protein 25, mitochondrial"/>
    <property type="match status" value="1"/>
</dbReference>
<evidence type="ECO:0000256" key="5">
    <source>
        <dbReference type="ARBA" id="ARBA00022946"/>
    </source>
</evidence>
<feature type="compositionally biased region" description="Pro residues" evidence="9">
    <location>
        <begin position="418"/>
        <end position="429"/>
    </location>
</feature>
<comment type="function">
    <text evidence="8">Mitochondrial mRNA stabilization factor.</text>
</comment>
<evidence type="ECO:0000256" key="3">
    <source>
        <dbReference type="ARBA" id="ARBA00010787"/>
    </source>
</evidence>
<comment type="function">
    <text evidence="1">Probable mitochondrial mRNA stabilization factor.</text>
</comment>
<sequence>MSLTRAVSSSLSCHGCRHAIVRSFVSSAPKNQTVPFRHSITAHITSRPRRQSFTSTTTRKDDKDGVRKLEEAAELEASRARTEAEGVIAESDEPQIQYPITLDHPITEPRVEPSGNIDSSGTALSNVPWYLRTSIDAVAPPPVQIPDLPPNPPPLLETLLHYISMTAGLDDLLLLDLRNLDPPPALGPKLIMIIGTARSEKHLHVSADNFCRWLRREHHLRANAAGLLGRKELKIKLRRKAKRMKMLANVGGQEPEGNLDDGIRTGWICCTVGKIEAHPDDTHMPGDDVENFVGFREVKSGVNIVVQMFVEEKRAEIDLETLWGGVIKTHERAGKMADKILEDLDREDAEDEANERAEDAANERAEDAANERAEDEANERAEDLHPTPPNQKLGIAPNAVTSRPPSDLFPDGSSAQPPQLPIDPFPSIPSPATQWTRPKASAGDPFPPASESHFARPRHIRRLHTLGLRGS</sequence>
<organism evidence="10 11">
    <name type="scientific">Pleomassaria siparia CBS 279.74</name>
    <dbReference type="NCBI Taxonomy" id="1314801"/>
    <lineage>
        <taxon>Eukaryota</taxon>
        <taxon>Fungi</taxon>
        <taxon>Dikarya</taxon>
        <taxon>Ascomycota</taxon>
        <taxon>Pezizomycotina</taxon>
        <taxon>Dothideomycetes</taxon>
        <taxon>Pleosporomycetidae</taxon>
        <taxon>Pleosporales</taxon>
        <taxon>Pleomassariaceae</taxon>
        <taxon>Pleomassaria</taxon>
    </lineage>
</organism>
<dbReference type="OrthoDB" id="107372at2759"/>
<dbReference type="Proteomes" id="UP000799428">
    <property type="component" value="Unassembled WGS sequence"/>
</dbReference>
<dbReference type="PANTHER" id="PTHR28087:SF1">
    <property type="entry name" value="ATPASE SYNTHESIS PROTEIN 25, MITOCHONDRIAL"/>
    <property type="match status" value="1"/>
</dbReference>
<evidence type="ECO:0000256" key="1">
    <source>
        <dbReference type="ARBA" id="ARBA00003470"/>
    </source>
</evidence>
<dbReference type="InterPro" id="IPR043519">
    <property type="entry name" value="NT_sf"/>
</dbReference>
<keyword evidence="6 8" id="KW-0496">Mitochondrion</keyword>
<proteinExistence type="inferred from homology"/>
<dbReference type="EMBL" id="MU005786">
    <property type="protein sequence ID" value="KAF2703690.1"/>
    <property type="molecule type" value="Genomic_DNA"/>
</dbReference>
<dbReference type="InterPro" id="IPR040152">
    <property type="entry name" value="Atp25"/>
</dbReference>
<evidence type="ECO:0000313" key="10">
    <source>
        <dbReference type="EMBL" id="KAF2703690.1"/>
    </source>
</evidence>
<keyword evidence="5 8" id="KW-0809">Transit peptide</keyword>
<reference evidence="10" key="1">
    <citation type="journal article" date="2020" name="Stud. Mycol.">
        <title>101 Dothideomycetes genomes: a test case for predicting lifestyles and emergence of pathogens.</title>
        <authorList>
            <person name="Haridas S."/>
            <person name="Albert R."/>
            <person name="Binder M."/>
            <person name="Bloem J."/>
            <person name="Labutti K."/>
            <person name="Salamov A."/>
            <person name="Andreopoulos B."/>
            <person name="Baker S."/>
            <person name="Barry K."/>
            <person name="Bills G."/>
            <person name="Bluhm B."/>
            <person name="Cannon C."/>
            <person name="Castanera R."/>
            <person name="Culley D."/>
            <person name="Daum C."/>
            <person name="Ezra D."/>
            <person name="Gonzalez J."/>
            <person name="Henrissat B."/>
            <person name="Kuo A."/>
            <person name="Liang C."/>
            <person name="Lipzen A."/>
            <person name="Lutzoni F."/>
            <person name="Magnuson J."/>
            <person name="Mondo S."/>
            <person name="Nolan M."/>
            <person name="Ohm R."/>
            <person name="Pangilinan J."/>
            <person name="Park H.-J."/>
            <person name="Ramirez L."/>
            <person name="Alfaro M."/>
            <person name="Sun H."/>
            <person name="Tritt A."/>
            <person name="Yoshinaga Y."/>
            <person name="Zwiers L.-H."/>
            <person name="Turgeon B."/>
            <person name="Goodwin S."/>
            <person name="Spatafora J."/>
            <person name="Crous P."/>
            <person name="Grigoriev I."/>
        </authorList>
    </citation>
    <scope>NUCLEOTIDE SEQUENCE</scope>
    <source>
        <strain evidence="10">CBS 279.74</strain>
    </source>
</reference>
<feature type="region of interest" description="Disordered" evidence="9">
    <location>
        <begin position="45"/>
        <end position="66"/>
    </location>
</feature>
<feature type="region of interest" description="Disordered" evidence="9">
    <location>
        <begin position="347"/>
        <end position="459"/>
    </location>
</feature>
<evidence type="ECO:0000256" key="9">
    <source>
        <dbReference type="SAM" id="MobiDB-lite"/>
    </source>
</evidence>
<keyword evidence="4 8" id="KW-0999">Mitochondrion inner membrane</keyword>
<dbReference type="AlphaFoldDB" id="A0A6G1JT55"/>
<keyword evidence="11" id="KW-1185">Reference proteome</keyword>
<evidence type="ECO:0000256" key="7">
    <source>
        <dbReference type="ARBA" id="ARBA00023136"/>
    </source>
</evidence>
<evidence type="ECO:0000313" key="11">
    <source>
        <dbReference type="Proteomes" id="UP000799428"/>
    </source>
</evidence>
<dbReference type="GO" id="GO:0005743">
    <property type="term" value="C:mitochondrial inner membrane"/>
    <property type="evidence" value="ECO:0007669"/>
    <property type="project" value="UniProtKB-SubCell"/>
</dbReference>
<dbReference type="GO" id="GO:0140053">
    <property type="term" value="P:mitochondrial gene expression"/>
    <property type="evidence" value="ECO:0007669"/>
    <property type="project" value="UniProtKB-UniRule"/>
</dbReference>
<evidence type="ECO:0000256" key="6">
    <source>
        <dbReference type="ARBA" id="ARBA00023128"/>
    </source>
</evidence>
<evidence type="ECO:0000256" key="2">
    <source>
        <dbReference type="ARBA" id="ARBA00004443"/>
    </source>
</evidence>
<gene>
    <name evidence="10" type="ORF">K504DRAFT_463412</name>
</gene>
<dbReference type="GO" id="GO:0048255">
    <property type="term" value="P:mRNA stabilization"/>
    <property type="evidence" value="ECO:0007669"/>
    <property type="project" value="TreeGrafter"/>
</dbReference>
<evidence type="ECO:0000256" key="8">
    <source>
        <dbReference type="RuleBase" id="RU367062"/>
    </source>
</evidence>
<protein>
    <recommendedName>
        <fullName evidence="8">ATPase synthesis protein 25</fullName>
    </recommendedName>
</protein>
<comment type="similarity">
    <text evidence="3 8">Belongs to the ATP25 family.</text>
</comment>
<dbReference type="PANTHER" id="PTHR28087">
    <property type="entry name" value="ATPASE SYNTHESIS PROTEIN 25, MITOCHONDRIAL"/>
    <property type="match status" value="1"/>
</dbReference>
<accession>A0A6G1JT55</accession>
<name>A0A6G1JT55_9PLEO</name>